<evidence type="ECO:0000256" key="5">
    <source>
        <dbReference type="ARBA" id="ARBA00022692"/>
    </source>
</evidence>
<feature type="transmembrane region" description="Helical" evidence="8">
    <location>
        <begin position="20"/>
        <end position="41"/>
    </location>
</feature>
<proteinExistence type="inferred from homology"/>
<organism evidence="10 11">
    <name type="scientific">Robbsia betulipollinis</name>
    <dbReference type="NCBI Taxonomy" id="2981849"/>
    <lineage>
        <taxon>Bacteria</taxon>
        <taxon>Pseudomonadati</taxon>
        <taxon>Pseudomonadota</taxon>
        <taxon>Betaproteobacteria</taxon>
        <taxon>Burkholderiales</taxon>
        <taxon>Burkholderiaceae</taxon>
        <taxon>Robbsia</taxon>
    </lineage>
</organism>
<comment type="subcellular location">
    <subcellularLocation>
        <location evidence="1 8">Cell membrane</location>
        <topology evidence="1 8">Multi-pass membrane protein</topology>
    </subcellularLocation>
</comment>
<dbReference type="Proteomes" id="UP001082899">
    <property type="component" value="Unassembled WGS sequence"/>
</dbReference>
<keyword evidence="3 8" id="KW-0813">Transport</keyword>
<evidence type="ECO:0000313" key="11">
    <source>
        <dbReference type="Proteomes" id="UP001082899"/>
    </source>
</evidence>
<evidence type="ECO:0000256" key="7">
    <source>
        <dbReference type="ARBA" id="ARBA00023136"/>
    </source>
</evidence>
<dbReference type="SUPFAM" id="SSF161098">
    <property type="entry name" value="MetI-like"/>
    <property type="match status" value="1"/>
</dbReference>
<dbReference type="RefSeq" id="WP_267849427.1">
    <property type="nucleotide sequence ID" value="NZ_JAPMXC010000010.1"/>
</dbReference>
<dbReference type="PROSITE" id="PS50928">
    <property type="entry name" value="ABC_TM1"/>
    <property type="match status" value="1"/>
</dbReference>
<reference evidence="10" key="1">
    <citation type="submission" date="2022-11" db="EMBL/GenBank/DDBJ databases">
        <title>Robbsia betulipollinis sp. nov., isolated from pollen of birch (Betula pendula).</title>
        <authorList>
            <person name="Shi H."/>
            <person name="Ambika Manirajan B."/>
            <person name="Ratering S."/>
            <person name="Geissler-Plaum R."/>
            <person name="Schnell S."/>
        </authorList>
    </citation>
    <scope>NUCLEOTIDE SEQUENCE</scope>
    <source>
        <strain evidence="10">Bb-Pol-6</strain>
    </source>
</reference>
<evidence type="ECO:0000256" key="4">
    <source>
        <dbReference type="ARBA" id="ARBA00022475"/>
    </source>
</evidence>
<evidence type="ECO:0000256" key="6">
    <source>
        <dbReference type="ARBA" id="ARBA00022989"/>
    </source>
</evidence>
<dbReference type="Gene3D" id="1.10.3720.10">
    <property type="entry name" value="MetI-like"/>
    <property type="match status" value="1"/>
</dbReference>
<dbReference type="PANTHER" id="PTHR42929">
    <property type="entry name" value="INNER MEMBRANE ABC TRANSPORTER PERMEASE PROTEIN YDCU-RELATED-RELATED"/>
    <property type="match status" value="1"/>
</dbReference>
<dbReference type="CDD" id="cd06261">
    <property type="entry name" value="TM_PBP2"/>
    <property type="match status" value="1"/>
</dbReference>
<evidence type="ECO:0000259" key="9">
    <source>
        <dbReference type="PROSITE" id="PS50928"/>
    </source>
</evidence>
<keyword evidence="6 8" id="KW-1133">Transmembrane helix</keyword>
<protein>
    <submittedName>
        <fullName evidence="10">ABC transporter permease</fullName>
    </submittedName>
</protein>
<evidence type="ECO:0000256" key="1">
    <source>
        <dbReference type="ARBA" id="ARBA00004651"/>
    </source>
</evidence>
<feature type="transmembrane region" description="Helical" evidence="8">
    <location>
        <begin position="270"/>
        <end position="293"/>
    </location>
</feature>
<dbReference type="PANTHER" id="PTHR42929:SF5">
    <property type="entry name" value="ABC TRANSPORTER PERMEASE PROTEIN"/>
    <property type="match status" value="1"/>
</dbReference>
<dbReference type="InterPro" id="IPR035906">
    <property type="entry name" value="MetI-like_sf"/>
</dbReference>
<dbReference type="InterPro" id="IPR000515">
    <property type="entry name" value="MetI-like"/>
</dbReference>
<feature type="domain" description="ABC transmembrane type-1" evidence="9">
    <location>
        <begin position="181"/>
        <end position="387"/>
    </location>
</feature>
<comment type="caution">
    <text evidence="10">The sequence shown here is derived from an EMBL/GenBank/DDBJ whole genome shotgun (WGS) entry which is preliminary data.</text>
</comment>
<sequence length="399" mass="42499">MMRTTGTSFASKAAPLRALALVLPLTIFLFLFFALPLYSVLKTAVYNDAVKVGLPRTSVAIAAWDGKSAVPDTVRRALLQDAAWGVDNRERFGGAVRQLNADRPGFRSLMSKTQRAAADGGTPAWDDIDERWADPAYWRTIQRDAHVLTDGNLLAALDLHRDADGHVVSMPEGTSANRAIIGRTFLVSFAVTLICVVLGVPYAIIAATASDGLRRLMLAMVLIPLWTSLLVRSAAWVVILQQHGVVNDFLIAIGAVARPLQLIYNRTGVLLAMSQVLLPFMVLPVFGAVRAVPPNLMRAASSLGARPASAYARILLPLIASGIVSGALLVLMSAIGYYITPTLVGGAGDQMISSVIAFYATGTADWGRAAALGVILLAVTLVFYAGYVRVSKTNALVGE</sequence>
<gene>
    <name evidence="10" type="ORF">OVY01_20500</name>
</gene>
<keyword evidence="5 8" id="KW-0812">Transmembrane</keyword>
<feature type="transmembrane region" description="Helical" evidence="8">
    <location>
        <begin position="185"/>
        <end position="204"/>
    </location>
</feature>
<name>A0ABT3ZSL3_9BURK</name>
<feature type="transmembrane region" description="Helical" evidence="8">
    <location>
        <begin position="314"/>
        <end position="339"/>
    </location>
</feature>
<keyword evidence="11" id="KW-1185">Reference proteome</keyword>
<comment type="similarity">
    <text evidence="2">Belongs to the binding-protein-dependent transport system permease family. CysTW subfamily.</text>
</comment>
<dbReference type="EMBL" id="JAPMXC010000010">
    <property type="protein sequence ID" value="MCY0389530.1"/>
    <property type="molecule type" value="Genomic_DNA"/>
</dbReference>
<evidence type="ECO:0000313" key="10">
    <source>
        <dbReference type="EMBL" id="MCY0389530.1"/>
    </source>
</evidence>
<feature type="transmembrane region" description="Helical" evidence="8">
    <location>
        <begin position="369"/>
        <end position="387"/>
    </location>
</feature>
<evidence type="ECO:0000256" key="3">
    <source>
        <dbReference type="ARBA" id="ARBA00022448"/>
    </source>
</evidence>
<evidence type="ECO:0000256" key="8">
    <source>
        <dbReference type="RuleBase" id="RU363032"/>
    </source>
</evidence>
<dbReference type="Pfam" id="PF00528">
    <property type="entry name" value="BPD_transp_1"/>
    <property type="match status" value="1"/>
</dbReference>
<keyword evidence="7 8" id="KW-0472">Membrane</keyword>
<evidence type="ECO:0000256" key="2">
    <source>
        <dbReference type="ARBA" id="ARBA00007069"/>
    </source>
</evidence>
<feature type="transmembrane region" description="Helical" evidence="8">
    <location>
        <begin position="216"/>
        <end position="238"/>
    </location>
</feature>
<accession>A0ABT3ZSL3</accession>
<keyword evidence="4" id="KW-1003">Cell membrane</keyword>